<gene>
    <name evidence="2" type="ORF">CEXT_296421</name>
</gene>
<evidence type="ECO:0000313" key="2">
    <source>
        <dbReference type="EMBL" id="GIZ02589.1"/>
    </source>
</evidence>
<feature type="compositionally biased region" description="Polar residues" evidence="1">
    <location>
        <begin position="21"/>
        <end position="40"/>
    </location>
</feature>
<organism evidence="2 3">
    <name type="scientific">Caerostris extrusa</name>
    <name type="common">Bark spider</name>
    <name type="synonym">Caerostris bankana</name>
    <dbReference type="NCBI Taxonomy" id="172846"/>
    <lineage>
        <taxon>Eukaryota</taxon>
        <taxon>Metazoa</taxon>
        <taxon>Ecdysozoa</taxon>
        <taxon>Arthropoda</taxon>
        <taxon>Chelicerata</taxon>
        <taxon>Arachnida</taxon>
        <taxon>Araneae</taxon>
        <taxon>Araneomorphae</taxon>
        <taxon>Entelegynae</taxon>
        <taxon>Araneoidea</taxon>
        <taxon>Araneidae</taxon>
        <taxon>Caerostris</taxon>
    </lineage>
</organism>
<protein>
    <submittedName>
        <fullName evidence="2">Uncharacterized protein</fullName>
    </submittedName>
</protein>
<dbReference type="EMBL" id="BPLR01001477">
    <property type="protein sequence ID" value="GIZ02589.1"/>
    <property type="molecule type" value="Genomic_DNA"/>
</dbReference>
<dbReference type="AlphaFoldDB" id="A0AAV4Y8X8"/>
<sequence length="186" mass="20610">MCNSGFYGTKPAPFLTKEDSPSTPSGTGQKEQDVESSSPANCSSIKAFPNKSLPICKCIIGLSIYHPIPHTARSGYLSGKKLGLKLHQDLQEESSNKNKEKLLSFLWDFFKGVALHQEATHHPDKLRLEHQEATHHPDKLRLEVSKQPKTLGDDTGFIFSFLPKIWVTRGLAPLFLLIEFAVGVAV</sequence>
<accession>A0AAV4Y8X8</accession>
<evidence type="ECO:0000313" key="3">
    <source>
        <dbReference type="Proteomes" id="UP001054945"/>
    </source>
</evidence>
<feature type="region of interest" description="Disordered" evidence="1">
    <location>
        <begin position="1"/>
        <end position="40"/>
    </location>
</feature>
<dbReference type="Proteomes" id="UP001054945">
    <property type="component" value="Unassembled WGS sequence"/>
</dbReference>
<reference evidence="2 3" key="1">
    <citation type="submission" date="2021-06" db="EMBL/GenBank/DDBJ databases">
        <title>Caerostris extrusa draft genome.</title>
        <authorList>
            <person name="Kono N."/>
            <person name="Arakawa K."/>
        </authorList>
    </citation>
    <scope>NUCLEOTIDE SEQUENCE [LARGE SCALE GENOMIC DNA]</scope>
</reference>
<keyword evidence="3" id="KW-1185">Reference proteome</keyword>
<proteinExistence type="predicted"/>
<comment type="caution">
    <text evidence="2">The sequence shown here is derived from an EMBL/GenBank/DDBJ whole genome shotgun (WGS) entry which is preliminary data.</text>
</comment>
<name>A0AAV4Y8X8_CAEEX</name>
<evidence type="ECO:0000256" key="1">
    <source>
        <dbReference type="SAM" id="MobiDB-lite"/>
    </source>
</evidence>